<name>A0A2P4YBD9_9STRA</name>
<dbReference type="Gene3D" id="2.60.40.150">
    <property type="entry name" value="C2 domain"/>
    <property type="match status" value="1"/>
</dbReference>
<dbReference type="InterPro" id="IPR000306">
    <property type="entry name" value="Znf_FYVE"/>
</dbReference>
<evidence type="ECO:0000313" key="8">
    <source>
        <dbReference type="EMBL" id="POM75137.1"/>
    </source>
</evidence>
<dbReference type="PROSITE" id="PS50178">
    <property type="entry name" value="ZF_FYVE"/>
    <property type="match status" value="1"/>
</dbReference>
<evidence type="ECO:0000256" key="3">
    <source>
        <dbReference type="ARBA" id="ARBA00022833"/>
    </source>
</evidence>
<accession>A0A2P4YBD9</accession>
<keyword evidence="2 4" id="KW-0863">Zinc-finger</keyword>
<evidence type="ECO:0000259" key="6">
    <source>
        <dbReference type="PROSITE" id="PS50004"/>
    </source>
</evidence>
<dbReference type="PANTHER" id="PTHR39490">
    <property type="entry name" value="ARRESTIN DOMAIN-CONTAINING PROTEIN D"/>
    <property type="match status" value="1"/>
</dbReference>
<dbReference type="InterPro" id="IPR013083">
    <property type="entry name" value="Znf_RING/FYVE/PHD"/>
</dbReference>
<dbReference type="PROSITE" id="PS50004">
    <property type="entry name" value="C2"/>
    <property type="match status" value="1"/>
</dbReference>
<dbReference type="Pfam" id="PF00168">
    <property type="entry name" value="C2"/>
    <property type="match status" value="1"/>
</dbReference>
<evidence type="ECO:0000256" key="2">
    <source>
        <dbReference type="ARBA" id="ARBA00022771"/>
    </source>
</evidence>
<keyword evidence="3" id="KW-0862">Zinc</keyword>
<sequence>MATLFGSLPSAAMRNHGRSTALVSTAGSGSERALQWVYDDETSNCMHCNTPFTVITRKHHCRRCGNVVCHNCSPHKRRISSTDPFPMRVCNTCYAAVDEHFASLEWSGHSSAEIQSKPDPVIEGRVHIGQLYVKVVEAIGLPSTDSITSDPFVRVMLTGKWSHGQEWGNDLKNIKCTKKKSRTLNPRWHETFVFNVCAPGAELVLEYNLPSGFNHLMNKMTHVTIDHETKRTLQSVQNNMAWWSSIINNLELMFSWEDTFYTARILLYLIVSCVLHIVIPNKYLLLAFVVYLFIQWTVPFLWLTHFIYAIRESIRSLVHQHRLRSSMAQADLNARLPGVGLGGGLNLNDQPRAMRRTVSNASARAHARVSKKEEAFGAAASAISERFVVSDYRVVMLLQRLVVMLYSLWSLLQRVKHKKWFLLVFTTFYMGLRSTQKEPVVGKPRDVFINHMITETKDDGIHMAPTPVLAPWTNASFECVGWKRIQSCREEKPDDQEETPEPEKDFLGCSEEIGTQMAGYCIVRNRTSGDLVWISFGQV</sequence>
<dbReference type="InterPro" id="IPR052113">
    <property type="entry name" value="FYVE-type_Zinc_Finger"/>
</dbReference>
<proteinExistence type="predicted"/>
<feature type="transmembrane region" description="Helical" evidence="5">
    <location>
        <begin position="261"/>
        <end position="279"/>
    </location>
</feature>
<keyword evidence="9" id="KW-1185">Reference proteome</keyword>
<feature type="domain" description="C2" evidence="6">
    <location>
        <begin position="110"/>
        <end position="243"/>
    </location>
</feature>
<dbReference type="PANTHER" id="PTHR39490:SF8">
    <property type="entry name" value="ZINC FINGER FYVE DOMAIN-CONTAINING PROTEIN 21"/>
    <property type="match status" value="1"/>
</dbReference>
<dbReference type="Proteomes" id="UP000237271">
    <property type="component" value="Unassembled WGS sequence"/>
</dbReference>
<keyword evidence="5" id="KW-0812">Transmembrane</keyword>
<dbReference type="SMART" id="SM00064">
    <property type="entry name" value="FYVE"/>
    <property type="match status" value="1"/>
</dbReference>
<protein>
    <submittedName>
        <fullName evidence="8">Myosin-like protein</fullName>
    </submittedName>
</protein>
<dbReference type="SUPFAM" id="SSF49562">
    <property type="entry name" value="C2 domain (Calcium/lipid-binding domain, CaLB)"/>
    <property type="match status" value="1"/>
</dbReference>
<keyword evidence="1" id="KW-0479">Metal-binding</keyword>
<evidence type="ECO:0000256" key="5">
    <source>
        <dbReference type="SAM" id="Phobius"/>
    </source>
</evidence>
<dbReference type="InterPro" id="IPR017455">
    <property type="entry name" value="Znf_FYVE-rel"/>
</dbReference>
<dbReference type="Pfam" id="PF01363">
    <property type="entry name" value="FYVE"/>
    <property type="match status" value="1"/>
</dbReference>
<dbReference type="OrthoDB" id="79871at2759"/>
<dbReference type="Gene3D" id="3.30.40.10">
    <property type="entry name" value="Zinc/RING finger domain, C3HC4 (zinc finger)"/>
    <property type="match status" value="1"/>
</dbReference>
<evidence type="ECO:0000256" key="4">
    <source>
        <dbReference type="PROSITE-ProRule" id="PRU00091"/>
    </source>
</evidence>
<evidence type="ECO:0000256" key="1">
    <source>
        <dbReference type="ARBA" id="ARBA00022723"/>
    </source>
</evidence>
<feature type="domain" description="FYVE-type" evidence="7">
    <location>
        <begin position="39"/>
        <end position="98"/>
    </location>
</feature>
<gene>
    <name evidence="8" type="ORF">PHPALM_7801</name>
</gene>
<feature type="transmembrane region" description="Helical" evidence="5">
    <location>
        <begin position="285"/>
        <end position="310"/>
    </location>
</feature>
<dbReference type="InterPro" id="IPR035892">
    <property type="entry name" value="C2_domain_sf"/>
</dbReference>
<keyword evidence="5" id="KW-0472">Membrane</keyword>
<comment type="caution">
    <text evidence="8">The sequence shown here is derived from an EMBL/GenBank/DDBJ whole genome shotgun (WGS) entry which is preliminary data.</text>
</comment>
<dbReference type="EMBL" id="NCKW01004026">
    <property type="protein sequence ID" value="POM75137.1"/>
    <property type="molecule type" value="Genomic_DNA"/>
</dbReference>
<keyword evidence="5" id="KW-1133">Transmembrane helix</keyword>
<dbReference type="GO" id="GO:0008270">
    <property type="term" value="F:zinc ion binding"/>
    <property type="evidence" value="ECO:0007669"/>
    <property type="project" value="UniProtKB-KW"/>
</dbReference>
<dbReference type="SUPFAM" id="SSF57903">
    <property type="entry name" value="FYVE/PHD zinc finger"/>
    <property type="match status" value="1"/>
</dbReference>
<dbReference type="InterPro" id="IPR011011">
    <property type="entry name" value="Znf_FYVE_PHD"/>
</dbReference>
<dbReference type="AlphaFoldDB" id="A0A2P4YBD9"/>
<organism evidence="8 9">
    <name type="scientific">Phytophthora palmivora</name>
    <dbReference type="NCBI Taxonomy" id="4796"/>
    <lineage>
        <taxon>Eukaryota</taxon>
        <taxon>Sar</taxon>
        <taxon>Stramenopiles</taxon>
        <taxon>Oomycota</taxon>
        <taxon>Peronosporomycetes</taxon>
        <taxon>Peronosporales</taxon>
        <taxon>Peronosporaceae</taxon>
        <taxon>Phytophthora</taxon>
    </lineage>
</organism>
<reference evidence="8 9" key="1">
    <citation type="journal article" date="2017" name="Genome Biol. Evol.">
        <title>Phytophthora megakarya and P. palmivora, closely related causal agents of cacao black pod rot, underwent increases in genome sizes and gene numbers by different mechanisms.</title>
        <authorList>
            <person name="Ali S.S."/>
            <person name="Shao J."/>
            <person name="Lary D.J."/>
            <person name="Kronmiller B."/>
            <person name="Shen D."/>
            <person name="Strem M.D."/>
            <person name="Amoako-Attah I."/>
            <person name="Akrofi A.Y."/>
            <person name="Begoude B.A."/>
            <person name="Ten Hoopen G.M."/>
            <person name="Coulibaly K."/>
            <person name="Kebe B.I."/>
            <person name="Melnick R.L."/>
            <person name="Guiltinan M.J."/>
            <person name="Tyler B.M."/>
            <person name="Meinhardt L.W."/>
            <person name="Bailey B.A."/>
        </authorList>
    </citation>
    <scope>NUCLEOTIDE SEQUENCE [LARGE SCALE GENOMIC DNA]</scope>
    <source>
        <strain evidence="9">sbr112.9</strain>
    </source>
</reference>
<evidence type="ECO:0000313" key="9">
    <source>
        <dbReference type="Proteomes" id="UP000237271"/>
    </source>
</evidence>
<dbReference type="SMART" id="SM00239">
    <property type="entry name" value="C2"/>
    <property type="match status" value="1"/>
</dbReference>
<dbReference type="InterPro" id="IPR000008">
    <property type="entry name" value="C2_dom"/>
</dbReference>
<evidence type="ECO:0000259" key="7">
    <source>
        <dbReference type="PROSITE" id="PS50178"/>
    </source>
</evidence>